<dbReference type="SMART" id="SM00594">
    <property type="entry name" value="UAS"/>
    <property type="match status" value="1"/>
</dbReference>
<dbReference type="EMBL" id="BSXU01000367">
    <property type="protein sequence ID" value="GMG20430.1"/>
    <property type="molecule type" value="Genomic_DNA"/>
</dbReference>
<reference evidence="6" key="1">
    <citation type="submission" date="2023-04" db="EMBL/GenBank/DDBJ databases">
        <title>Ambrosiozyma monospora NBRC 1965.</title>
        <authorList>
            <person name="Ichikawa N."/>
            <person name="Sato H."/>
            <person name="Tonouchi N."/>
        </authorList>
    </citation>
    <scope>NUCLEOTIDE SEQUENCE</scope>
    <source>
        <strain evidence="6">NBRC 1965</strain>
    </source>
</reference>
<evidence type="ECO:0000259" key="5">
    <source>
        <dbReference type="PROSITE" id="PS50033"/>
    </source>
</evidence>
<dbReference type="GO" id="GO:0036503">
    <property type="term" value="P:ERAD pathway"/>
    <property type="evidence" value="ECO:0007669"/>
    <property type="project" value="TreeGrafter"/>
</dbReference>
<dbReference type="PROSITE" id="PS50033">
    <property type="entry name" value="UBX"/>
    <property type="match status" value="1"/>
</dbReference>
<dbReference type="CDD" id="cd14273">
    <property type="entry name" value="UBA_TAP-C_like"/>
    <property type="match status" value="1"/>
</dbReference>
<evidence type="ECO:0000256" key="1">
    <source>
        <dbReference type="ARBA" id="ARBA00023054"/>
    </source>
</evidence>
<dbReference type="Proteomes" id="UP001165063">
    <property type="component" value="Unassembled WGS sequence"/>
</dbReference>
<proteinExistence type="predicted"/>
<dbReference type="AlphaFoldDB" id="A0A9W6YMK9"/>
<dbReference type="InterPro" id="IPR036249">
    <property type="entry name" value="Thioredoxin-like_sf"/>
</dbReference>
<dbReference type="InterPro" id="IPR009060">
    <property type="entry name" value="UBA-like_sf"/>
</dbReference>
<dbReference type="InterPro" id="IPR006577">
    <property type="entry name" value="UAS"/>
</dbReference>
<evidence type="ECO:0000256" key="2">
    <source>
        <dbReference type="SAM" id="Coils"/>
    </source>
</evidence>
<dbReference type="OrthoDB" id="1026733at2759"/>
<dbReference type="Pfam" id="PF00789">
    <property type="entry name" value="UBX"/>
    <property type="match status" value="1"/>
</dbReference>
<dbReference type="Gene3D" id="3.40.30.10">
    <property type="entry name" value="Glutaredoxin"/>
    <property type="match status" value="1"/>
</dbReference>
<dbReference type="PANTHER" id="PTHR23322">
    <property type="entry name" value="FAS-ASSOCIATED PROTEIN"/>
    <property type="match status" value="1"/>
</dbReference>
<organism evidence="6 7">
    <name type="scientific">Ambrosiozyma monospora</name>
    <name type="common">Yeast</name>
    <name type="synonym">Endomycopsis monosporus</name>
    <dbReference type="NCBI Taxonomy" id="43982"/>
    <lineage>
        <taxon>Eukaryota</taxon>
        <taxon>Fungi</taxon>
        <taxon>Dikarya</taxon>
        <taxon>Ascomycota</taxon>
        <taxon>Saccharomycotina</taxon>
        <taxon>Pichiomycetes</taxon>
        <taxon>Pichiales</taxon>
        <taxon>Pichiaceae</taxon>
        <taxon>Ambrosiozyma</taxon>
    </lineage>
</organism>
<keyword evidence="4" id="KW-0472">Membrane</keyword>
<dbReference type="SUPFAM" id="SSF46934">
    <property type="entry name" value="UBA-like"/>
    <property type="match status" value="1"/>
</dbReference>
<dbReference type="GO" id="GO:0005783">
    <property type="term" value="C:endoplasmic reticulum"/>
    <property type="evidence" value="ECO:0007669"/>
    <property type="project" value="TreeGrafter"/>
</dbReference>
<keyword evidence="4" id="KW-0812">Transmembrane</keyword>
<feature type="coiled-coil region" evidence="2">
    <location>
        <begin position="380"/>
        <end position="421"/>
    </location>
</feature>
<accession>A0A9W6YMK9</accession>
<feature type="region of interest" description="Disordered" evidence="3">
    <location>
        <begin position="64"/>
        <end position="96"/>
    </location>
</feature>
<sequence length="562" mass="64972">MANLSPEHEAQLSQFKEFTGYDESTEQEKVLKLLTVCNWNLEVAIPRYFDKDFPSLFDESPAISTQRTTPVQTPSPNVPSHSPPVPHGSTRHHGHQNHQAIAFDHQYMDLIPKFPRAAQIQNLWKFQLGLNNKDTKPPSAGLLAPIIFILLLFPKLLWVLGIGLSKLLGPLFPTLFRILGLRPLPSDFPSKPLLITKEAVDAYNPKDTINEVLGETSDLPIFEGEFNEAFKLAKAELRWLMCVLINSEAEPSTKFIKTFLNNESFINFIKDNNIILYIGDTITPEAFEVGKTYRAYSLPYINMIAEVSSSGATLPSMSIVTKFQNFDSLKNSRDGCKKLTRRLARIVEKYEPQLIAQRADKQEAEFARLIRKQQDEAYEESLLRDKIKQEEKKQKEYEEQLKREQKEKEELDRQLREQQRVSFIKKGILKLVDREDKTWVKGDYTTVQLRNHEGQRTIKKFLKHETTYDIFLFVECTRYLRAESADSGKSTDEIVQEIKEEDNVIDTISYDHKFLFDLISPMPRMKLEPKKDGYLENIRELWPNGSLLVEDFEEDSSDDESE</sequence>
<dbReference type="InterPro" id="IPR050730">
    <property type="entry name" value="UBX_domain-protein"/>
</dbReference>
<dbReference type="SUPFAM" id="SSF52833">
    <property type="entry name" value="Thioredoxin-like"/>
    <property type="match status" value="1"/>
</dbReference>
<gene>
    <name evidence="6" type="ORF">Amon01_000123000</name>
</gene>
<dbReference type="InterPro" id="IPR029071">
    <property type="entry name" value="Ubiquitin-like_domsf"/>
</dbReference>
<dbReference type="SUPFAM" id="SSF54236">
    <property type="entry name" value="Ubiquitin-like"/>
    <property type="match status" value="1"/>
</dbReference>
<evidence type="ECO:0000256" key="4">
    <source>
        <dbReference type="SAM" id="Phobius"/>
    </source>
</evidence>
<evidence type="ECO:0000256" key="3">
    <source>
        <dbReference type="SAM" id="MobiDB-lite"/>
    </source>
</evidence>
<dbReference type="InterPro" id="IPR001012">
    <property type="entry name" value="UBX_dom"/>
</dbReference>
<dbReference type="GO" id="GO:0043130">
    <property type="term" value="F:ubiquitin binding"/>
    <property type="evidence" value="ECO:0007669"/>
    <property type="project" value="TreeGrafter"/>
</dbReference>
<evidence type="ECO:0000313" key="6">
    <source>
        <dbReference type="EMBL" id="GMG20430.1"/>
    </source>
</evidence>
<dbReference type="Pfam" id="PF14555">
    <property type="entry name" value="UBA_4"/>
    <property type="match status" value="1"/>
</dbReference>
<protein>
    <submittedName>
        <fullName evidence="6">Unnamed protein product</fullName>
    </submittedName>
</protein>
<keyword evidence="4" id="KW-1133">Transmembrane helix</keyword>
<feature type="domain" description="UBX" evidence="5">
    <location>
        <begin position="440"/>
        <end position="524"/>
    </location>
</feature>
<name>A0A9W6YMK9_AMBMO</name>
<dbReference type="PANTHER" id="PTHR23322:SF1">
    <property type="entry name" value="FAS-ASSOCIATED FACTOR 2"/>
    <property type="match status" value="1"/>
</dbReference>
<feature type="transmembrane region" description="Helical" evidence="4">
    <location>
        <begin position="142"/>
        <end position="164"/>
    </location>
</feature>
<keyword evidence="1 2" id="KW-0175">Coiled coil</keyword>
<comment type="caution">
    <text evidence="6">The sequence shown here is derived from an EMBL/GenBank/DDBJ whole genome shotgun (WGS) entry which is preliminary data.</text>
</comment>
<keyword evidence="7" id="KW-1185">Reference proteome</keyword>
<dbReference type="Gene3D" id="3.10.20.90">
    <property type="entry name" value="Phosphatidylinositol 3-kinase Catalytic Subunit, Chain A, domain 1"/>
    <property type="match status" value="1"/>
</dbReference>
<dbReference type="Gene3D" id="1.10.8.10">
    <property type="entry name" value="DNA helicase RuvA subunit, C-terminal domain"/>
    <property type="match status" value="1"/>
</dbReference>
<evidence type="ECO:0000313" key="7">
    <source>
        <dbReference type="Proteomes" id="UP001165063"/>
    </source>
</evidence>